<evidence type="ECO:0000313" key="3">
    <source>
        <dbReference type="Proteomes" id="UP000184529"/>
    </source>
</evidence>
<dbReference type="Proteomes" id="UP000184529">
    <property type="component" value="Unassembled WGS sequence"/>
</dbReference>
<gene>
    <name evidence="2" type="ORF">SAMN02745219_03194</name>
</gene>
<evidence type="ECO:0000313" key="2">
    <source>
        <dbReference type="EMBL" id="SHJ72539.1"/>
    </source>
</evidence>
<reference evidence="3" key="1">
    <citation type="submission" date="2016-11" db="EMBL/GenBank/DDBJ databases">
        <authorList>
            <person name="Varghese N."/>
            <person name="Submissions S."/>
        </authorList>
    </citation>
    <scope>NUCLEOTIDE SEQUENCE [LARGE SCALE GENOMIC DNA]</scope>
    <source>
        <strain evidence="3">DSM 16057</strain>
    </source>
</reference>
<dbReference type="Gene3D" id="2.140.10.30">
    <property type="entry name" value="Dipeptidylpeptidase IV, N-terminal domain"/>
    <property type="match status" value="1"/>
</dbReference>
<evidence type="ECO:0000256" key="1">
    <source>
        <dbReference type="ARBA" id="ARBA00009820"/>
    </source>
</evidence>
<dbReference type="InterPro" id="IPR011042">
    <property type="entry name" value="6-blade_b-propeller_TolB-like"/>
</dbReference>
<name>A0A1M6LMW2_9FIRM</name>
<dbReference type="SUPFAM" id="SSF82171">
    <property type="entry name" value="DPP6 N-terminal domain-like"/>
    <property type="match status" value="1"/>
</dbReference>
<dbReference type="STRING" id="1121432.SAMN02745219_03194"/>
<comment type="similarity">
    <text evidence="1">Belongs to the TolB family.</text>
</comment>
<dbReference type="AlphaFoldDB" id="A0A1M6LMW2"/>
<keyword evidence="3" id="KW-1185">Reference proteome</keyword>
<organism evidence="2 3">
    <name type="scientific">Desulfofundulus thermosubterraneus DSM 16057</name>
    <dbReference type="NCBI Taxonomy" id="1121432"/>
    <lineage>
        <taxon>Bacteria</taxon>
        <taxon>Bacillati</taxon>
        <taxon>Bacillota</taxon>
        <taxon>Clostridia</taxon>
        <taxon>Eubacteriales</taxon>
        <taxon>Peptococcaceae</taxon>
        <taxon>Desulfofundulus</taxon>
    </lineage>
</organism>
<dbReference type="InterPro" id="IPR011659">
    <property type="entry name" value="WD40"/>
</dbReference>
<dbReference type="PANTHER" id="PTHR36842">
    <property type="entry name" value="PROTEIN TOLB HOMOLOG"/>
    <property type="match status" value="1"/>
</dbReference>
<sequence>MRGIWKRLGFLAALILVIGAPVLGALAVRWKVSDLGAGKPPGAGRVAWVAEGKLWVKDLPDGKVRQLAAGENISRPAWSPTGRWLLFRHGEDLWLVGVGRGEARCVVQRVDEFAWSPAADVFACTAGGELCAGEPAKERPRVLVKREAGFDFRRIAWSPDGKWVAFERLKVGEGGAGQAGIWKVDAASGAVVRVYTSRLCFDREMGVVGEVPRLAGWSPDGEMVLLWRGPCSASIEADGLPLGLAPADGCEEPVPVVGKGWNWESAVLVRPGFVAAAPGKLALVIGAGRDTWTNKRLAVYDFRSGGLAYLTGTDQAAVDPAFSPYGKFLVYSAGPAGKGEETQAELRSLLGGRKLWAVDTDGGKPRRLTNDPAYRDERPFFSADGRYILFVRLDGENKASLWLVQPDGSGLEQVVESIGLLTGDFTFGYYGAVAWDELFAYWPGVADAALINAAKGTPEAKKLLARYPWAKIVVDRSGKSAVDFRVDKLEGDDKPGLYLRLRVFIDPETNTPADRFLDLNGRVIRTEIFRYLDEETVFGTKVPYLNPAYGVYLEFPRHWRPRPGYGDVAGIPASCGGDDGFFSLGAMNGEGLTPEEVARHEASHKLKPYGGRPRLEKITVNGREGYFVFPSPELGVGAGACCVVPYPRPVVITGEKYHYFILYADVKHIRDLAASLRFL</sequence>
<dbReference type="Gene3D" id="2.120.10.30">
    <property type="entry name" value="TolB, C-terminal domain"/>
    <property type="match status" value="2"/>
</dbReference>
<dbReference type="EMBL" id="FQZM01000053">
    <property type="protein sequence ID" value="SHJ72539.1"/>
    <property type="molecule type" value="Genomic_DNA"/>
</dbReference>
<proteinExistence type="inferred from homology"/>
<accession>A0A1M6LMW2</accession>
<protein>
    <submittedName>
        <fullName evidence="2">WD40-like Beta Propeller Repeat</fullName>
    </submittedName>
</protein>
<dbReference type="Pfam" id="PF07676">
    <property type="entry name" value="PD40"/>
    <property type="match status" value="3"/>
</dbReference>